<dbReference type="EMBL" id="UOFH01000328">
    <property type="protein sequence ID" value="VAW65825.1"/>
    <property type="molecule type" value="Genomic_DNA"/>
</dbReference>
<organism evidence="1">
    <name type="scientific">hydrothermal vent metagenome</name>
    <dbReference type="NCBI Taxonomy" id="652676"/>
    <lineage>
        <taxon>unclassified sequences</taxon>
        <taxon>metagenomes</taxon>
        <taxon>ecological metagenomes</taxon>
    </lineage>
</organism>
<accession>A0A3B0XC41</accession>
<reference evidence="1" key="1">
    <citation type="submission" date="2018-06" db="EMBL/GenBank/DDBJ databases">
        <authorList>
            <person name="Zhirakovskaya E."/>
        </authorList>
    </citation>
    <scope>NUCLEOTIDE SEQUENCE</scope>
</reference>
<dbReference type="AlphaFoldDB" id="A0A3B0XC41"/>
<proteinExistence type="predicted"/>
<name>A0A3B0XC41_9ZZZZ</name>
<protein>
    <recommendedName>
        <fullName evidence="2">Lipoprotein</fullName>
    </recommendedName>
</protein>
<sequence>MKKIYSGFILILSAGLSSCGGDGSGAARIVIGDSNTLFALNELQYQNPYVIQVTDIEGNPAANVAVSIVVRATAYRTGFYSNGSGLWVQQIAQECVAEDKNNNAVLDPGEDVNGSGRIEPSNTSTVSAHPTLTPTLTPNLNTVVTDESGFGYFALTYPKSEAIWSRFEITATAKVSGSEGESFLSGILPVLAADLEDIDIEPPGGVTGAYGATSNCEEVVP</sequence>
<dbReference type="PROSITE" id="PS51257">
    <property type="entry name" value="PROKAR_LIPOPROTEIN"/>
    <property type="match status" value="1"/>
</dbReference>
<evidence type="ECO:0000313" key="1">
    <source>
        <dbReference type="EMBL" id="VAW65825.1"/>
    </source>
</evidence>
<gene>
    <name evidence="1" type="ORF">MNBD_GAMMA08-714</name>
</gene>
<evidence type="ECO:0008006" key="2">
    <source>
        <dbReference type="Google" id="ProtNLM"/>
    </source>
</evidence>